<dbReference type="AlphaFoldDB" id="A0A9W7GF11"/>
<dbReference type="Proteomes" id="UP001165065">
    <property type="component" value="Unassembled WGS sequence"/>
</dbReference>
<evidence type="ECO:0000313" key="2">
    <source>
        <dbReference type="EMBL" id="GMI42298.1"/>
    </source>
</evidence>
<feature type="compositionally biased region" description="Low complexity" evidence="1">
    <location>
        <begin position="47"/>
        <end position="57"/>
    </location>
</feature>
<dbReference type="EMBL" id="BRYA01000169">
    <property type="protein sequence ID" value="GMI42298.1"/>
    <property type="molecule type" value="Genomic_DNA"/>
</dbReference>
<evidence type="ECO:0000256" key="1">
    <source>
        <dbReference type="SAM" id="MobiDB-lite"/>
    </source>
</evidence>
<feature type="region of interest" description="Disordered" evidence="1">
    <location>
        <begin position="47"/>
        <end position="72"/>
    </location>
</feature>
<evidence type="ECO:0000313" key="3">
    <source>
        <dbReference type="Proteomes" id="UP001165065"/>
    </source>
</evidence>
<organism evidence="2 3">
    <name type="scientific">Triparma columacea</name>
    <dbReference type="NCBI Taxonomy" id="722753"/>
    <lineage>
        <taxon>Eukaryota</taxon>
        <taxon>Sar</taxon>
        <taxon>Stramenopiles</taxon>
        <taxon>Ochrophyta</taxon>
        <taxon>Bolidophyceae</taxon>
        <taxon>Parmales</taxon>
        <taxon>Triparmaceae</taxon>
        <taxon>Triparma</taxon>
    </lineage>
</organism>
<comment type="caution">
    <text evidence="2">The sequence shown here is derived from an EMBL/GenBank/DDBJ whole genome shotgun (WGS) entry which is preliminary data.</text>
</comment>
<proteinExistence type="predicted"/>
<name>A0A9W7GF11_9STRA</name>
<feature type="compositionally biased region" description="Basic and acidic residues" evidence="1">
    <location>
        <begin position="58"/>
        <end position="72"/>
    </location>
</feature>
<dbReference type="OrthoDB" id="428655at2759"/>
<gene>
    <name evidence="2" type="ORF">TrCOL_g8595</name>
</gene>
<reference evidence="3" key="1">
    <citation type="journal article" date="2023" name="Commun. Biol.">
        <title>Genome analysis of Parmales, the sister group of diatoms, reveals the evolutionary specialization of diatoms from phago-mixotrophs to photoautotrophs.</title>
        <authorList>
            <person name="Ban H."/>
            <person name="Sato S."/>
            <person name="Yoshikawa S."/>
            <person name="Yamada K."/>
            <person name="Nakamura Y."/>
            <person name="Ichinomiya M."/>
            <person name="Sato N."/>
            <person name="Blanc-Mathieu R."/>
            <person name="Endo H."/>
            <person name="Kuwata A."/>
            <person name="Ogata H."/>
        </authorList>
    </citation>
    <scope>NUCLEOTIDE SEQUENCE [LARGE SCALE GENOMIC DNA]</scope>
</reference>
<keyword evidence="3" id="KW-1185">Reference proteome</keyword>
<sequence length="497" mass="57074">MLNKKNNNNEQQRRGDSGDVIVKTAEGAVRWVKKDFERWCRSYNFNNNLNNNKQQSDNNHKEEAKRGGNEEDDVIDRILESEFSQGTSLYDTELSKIKEDKGINDSSEIKDYFKLGLERVQGKIDRTKRSENVVKEGGTDIFKNYGQDEKEVKGEWEDLRDNVEWAMSIIRGIRSSLGEDDGNGISLVFQTNLGGSKFYHEGREVPEEVLDGLRRVIQTGVRMGVIDNPKREMEMRARFRELVRDVENDLMEEGEGRGKEVLDNKEDVMLWEGYADAARESLEEGKKMEREGTELRMAALGIINSEAQKLYVRMGEMQEMKDLQYMSVLRDVVKAGTEGEEGREGSRMRAMISNTGCGEEWLAWLNQKVEEEEKAGEGDTEWCMVLKLVKSATVEEMGRKIRHLVECVGYANRFEDDMGRGRYIRAAMRDMGERDRKEFKEVCGKIKAAARREEFKTLRPDVERLAWIEEFAEGVERKMIEGGRGGEGGGNQIQGWD</sequence>
<protein>
    <submittedName>
        <fullName evidence="2">Uncharacterized protein</fullName>
    </submittedName>
</protein>
<accession>A0A9W7GF11</accession>